<gene>
    <name evidence="8" type="ORF">HAX54_011293</name>
</gene>
<accession>A0ABS8RXQ6</accession>
<comment type="caution">
    <text evidence="8">The sequence shown here is derived from an EMBL/GenBank/DDBJ whole genome shotgun (WGS) entry which is preliminary data.</text>
</comment>
<dbReference type="PANTHER" id="PTHR31225:SF93">
    <property type="entry name" value="ALPHA-HUMULENE_(-)-(E)-BETA-CARYOPHYLLENE SYNTHASE"/>
    <property type="match status" value="1"/>
</dbReference>
<sequence>MASAAVVNNIIEVEEEEIVRPVANFSPSLWGDRFHSFSIDNQVAQKYAQEIEALKEETKSMLLATGRKLAETLDLIDVIERLGIAYHFEKQIDDILEQIYNENSNFEADPLLRSGNHCDGSDS</sequence>
<evidence type="ECO:0000256" key="2">
    <source>
        <dbReference type="ARBA" id="ARBA00004721"/>
    </source>
</evidence>
<dbReference type="EC" id="4.2.3.61" evidence="6"/>
<evidence type="ECO:0000256" key="6">
    <source>
        <dbReference type="ARBA" id="ARBA00024390"/>
    </source>
</evidence>
<dbReference type="InterPro" id="IPR050148">
    <property type="entry name" value="Terpene_synthase-like"/>
</dbReference>
<keyword evidence="3" id="KW-0963">Cytoplasm</keyword>
<dbReference type="EMBL" id="JACEIK010000164">
    <property type="protein sequence ID" value="MCD7451364.1"/>
    <property type="molecule type" value="Genomic_DNA"/>
</dbReference>
<dbReference type="PANTHER" id="PTHR31225">
    <property type="entry name" value="OS04G0344100 PROTEIN-RELATED"/>
    <property type="match status" value="1"/>
</dbReference>
<evidence type="ECO:0000313" key="8">
    <source>
        <dbReference type="EMBL" id="MCD7451364.1"/>
    </source>
</evidence>
<comment type="pathway">
    <text evidence="2">Secondary metabolite biosynthesis; terpenoid biosynthesis.</text>
</comment>
<comment type="subcellular location">
    <subcellularLocation>
        <location evidence="1">Cytoplasm</location>
    </subcellularLocation>
</comment>
<evidence type="ECO:0000256" key="5">
    <source>
        <dbReference type="ARBA" id="ARBA00023239"/>
    </source>
</evidence>
<dbReference type="Gene3D" id="1.10.600.10">
    <property type="entry name" value="Farnesyl Diphosphate Synthase"/>
    <property type="match status" value="1"/>
</dbReference>
<protein>
    <recommendedName>
        <fullName evidence="6">5-epiaristolochene synthase</fullName>
        <ecNumber evidence="6">4.2.3.61</ecNumber>
    </recommendedName>
</protein>
<dbReference type="InterPro" id="IPR036965">
    <property type="entry name" value="Terpene_synth_N_sf"/>
</dbReference>
<dbReference type="InterPro" id="IPR008930">
    <property type="entry name" value="Terpenoid_cyclase/PrenylTrfase"/>
</dbReference>
<dbReference type="InterPro" id="IPR001906">
    <property type="entry name" value="Terpene_synth_N"/>
</dbReference>
<proteinExistence type="predicted"/>
<evidence type="ECO:0000313" key="9">
    <source>
        <dbReference type="Proteomes" id="UP000823775"/>
    </source>
</evidence>
<reference evidence="8 9" key="1">
    <citation type="journal article" date="2021" name="BMC Genomics">
        <title>Datura genome reveals duplications of psychoactive alkaloid biosynthetic genes and high mutation rate following tissue culture.</title>
        <authorList>
            <person name="Rajewski A."/>
            <person name="Carter-House D."/>
            <person name="Stajich J."/>
            <person name="Litt A."/>
        </authorList>
    </citation>
    <scope>NUCLEOTIDE SEQUENCE [LARGE SCALE GENOMIC DNA]</scope>
    <source>
        <strain evidence="8">AR-01</strain>
    </source>
</reference>
<evidence type="ECO:0000256" key="1">
    <source>
        <dbReference type="ARBA" id="ARBA00004496"/>
    </source>
</evidence>
<organism evidence="8 9">
    <name type="scientific">Datura stramonium</name>
    <name type="common">Jimsonweed</name>
    <name type="synonym">Common thornapple</name>
    <dbReference type="NCBI Taxonomy" id="4076"/>
    <lineage>
        <taxon>Eukaryota</taxon>
        <taxon>Viridiplantae</taxon>
        <taxon>Streptophyta</taxon>
        <taxon>Embryophyta</taxon>
        <taxon>Tracheophyta</taxon>
        <taxon>Spermatophyta</taxon>
        <taxon>Magnoliopsida</taxon>
        <taxon>eudicotyledons</taxon>
        <taxon>Gunneridae</taxon>
        <taxon>Pentapetalae</taxon>
        <taxon>asterids</taxon>
        <taxon>lamiids</taxon>
        <taxon>Solanales</taxon>
        <taxon>Solanaceae</taxon>
        <taxon>Solanoideae</taxon>
        <taxon>Datureae</taxon>
        <taxon>Datura</taxon>
    </lineage>
</organism>
<dbReference type="Gene3D" id="1.50.10.130">
    <property type="entry name" value="Terpene synthase, N-terminal domain"/>
    <property type="match status" value="1"/>
</dbReference>
<dbReference type="Proteomes" id="UP000823775">
    <property type="component" value="Unassembled WGS sequence"/>
</dbReference>
<keyword evidence="5" id="KW-0456">Lyase</keyword>
<evidence type="ECO:0000256" key="3">
    <source>
        <dbReference type="ARBA" id="ARBA00022490"/>
    </source>
</evidence>
<dbReference type="Pfam" id="PF01397">
    <property type="entry name" value="Terpene_synth"/>
    <property type="match status" value="1"/>
</dbReference>
<evidence type="ECO:0000259" key="7">
    <source>
        <dbReference type="Pfam" id="PF01397"/>
    </source>
</evidence>
<dbReference type="SUPFAM" id="SSF48239">
    <property type="entry name" value="Terpenoid cyclases/Protein prenyltransferases"/>
    <property type="match status" value="1"/>
</dbReference>
<dbReference type="InterPro" id="IPR008949">
    <property type="entry name" value="Isoprenoid_synthase_dom_sf"/>
</dbReference>
<keyword evidence="9" id="KW-1185">Reference proteome</keyword>
<evidence type="ECO:0000256" key="4">
    <source>
        <dbReference type="ARBA" id="ARBA00022842"/>
    </source>
</evidence>
<feature type="domain" description="Terpene synthase N-terminal" evidence="7">
    <location>
        <begin position="29"/>
        <end position="105"/>
    </location>
</feature>
<keyword evidence="4" id="KW-0460">Magnesium</keyword>
<name>A0ABS8RXQ6_DATST</name>